<reference evidence="2 3" key="1">
    <citation type="submission" date="2018-07" db="EMBL/GenBank/DDBJ databases">
        <title>Dyella monticola sp. nov. and Dyella psychrodurans sp. nov. isolated from monsoon evergreen broad-leaved forest soil of Dinghu Mountain, China.</title>
        <authorList>
            <person name="Gao Z."/>
            <person name="Qiu L."/>
        </authorList>
    </citation>
    <scope>NUCLEOTIDE SEQUENCE [LARGE SCALE GENOMIC DNA]</scope>
    <source>
        <strain evidence="2 3">4G-K06</strain>
    </source>
</reference>
<dbReference type="AlphaFoldDB" id="A0A370X9J2"/>
<evidence type="ECO:0000313" key="3">
    <source>
        <dbReference type="Proteomes" id="UP000254258"/>
    </source>
</evidence>
<organism evidence="2 3">
    <name type="scientific">Dyella monticola</name>
    <dbReference type="NCBI Taxonomy" id="1927958"/>
    <lineage>
        <taxon>Bacteria</taxon>
        <taxon>Pseudomonadati</taxon>
        <taxon>Pseudomonadota</taxon>
        <taxon>Gammaproteobacteria</taxon>
        <taxon>Lysobacterales</taxon>
        <taxon>Rhodanobacteraceae</taxon>
        <taxon>Dyella</taxon>
    </lineage>
</organism>
<comment type="caution">
    <text evidence="2">The sequence shown here is derived from an EMBL/GenBank/DDBJ whole genome shotgun (WGS) entry which is preliminary data.</text>
</comment>
<dbReference type="InterPro" id="IPR021851">
    <property type="entry name" value="DUF3455"/>
</dbReference>
<dbReference type="Proteomes" id="UP000254258">
    <property type="component" value="Unassembled WGS sequence"/>
</dbReference>
<keyword evidence="3" id="KW-1185">Reference proteome</keyword>
<accession>A0A370X9J2</accession>
<keyword evidence="1" id="KW-0732">Signal</keyword>
<evidence type="ECO:0000313" key="2">
    <source>
        <dbReference type="EMBL" id="RDS84940.1"/>
    </source>
</evidence>
<protein>
    <submittedName>
        <fullName evidence="2">DUF3455 domain-containing protein</fullName>
    </submittedName>
</protein>
<sequence length="161" mass="16873">MQRPLSYAFFALAALAGSVHAQQQPSRPQAIEAFGKGVQIYACKVSSGNYAWSLKAPDATLSDAEGHRIGKHFAGPSWQASDGSVVVGESMNASPSPDAGAVAWLVLRATSHSGRGVMTSVQYIVRTRTEGGLAPSSGCDAKHAGAEIRVPYSAVYSFFRG</sequence>
<proteinExistence type="predicted"/>
<dbReference type="PANTHER" id="PTHR35567">
    <property type="entry name" value="MALATE DEHYDROGENASE (AFU_ORTHOLOGUE AFUA_2G13800)"/>
    <property type="match status" value="1"/>
</dbReference>
<dbReference type="OrthoDB" id="193535at2"/>
<evidence type="ECO:0000256" key="1">
    <source>
        <dbReference type="SAM" id="SignalP"/>
    </source>
</evidence>
<dbReference type="Pfam" id="PF11937">
    <property type="entry name" value="DUF3455"/>
    <property type="match status" value="1"/>
</dbReference>
<feature type="signal peptide" evidence="1">
    <location>
        <begin position="1"/>
        <end position="21"/>
    </location>
</feature>
<dbReference type="RefSeq" id="WP_115493961.1">
    <property type="nucleotide sequence ID" value="NZ_QRBE01000001.1"/>
</dbReference>
<feature type="chain" id="PRO_5016860854" evidence="1">
    <location>
        <begin position="22"/>
        <end position="161"/>
    </location>
</feature>
<dbReference type="EMBL" id="QRBE01000001">
    <property type="protein sequence ID" value="RDS84940.1"/>
    <property type="molecule type" value="Genomic_DNA"/>
</dbReference>
<gene>
    <name evidence="2" type="ORF">DWU98_03050</name>
</gene>
<name>A0A370X9J2_9GAMM</name>
<dbReference type="PANTHER" id="PTHR35567:SF1">
    <property type="entry name" value="CONSERVED FUNGAL PROTEIN (AFU_ORTHOLOGUE AFUA_1G14230)"/>
    <property type="match status" value="1"/>
</dbReference>